<dbReference type="RefSeq" id="WP_271316410.1">
    <property type="nucleotide sequence ID" value="NZ_JABXJJ020000014.1"/>
</dbReference>
<protein>
    <submittedName>
        <fullName evidence="1">Uncharacterized protein</fullName>
    </submittedName>
</protein>
<proteinExistence type="predicted"/>
<comment type="caution">
    <text evidence="1">The sequence shown here is derived from an EMBL/GenBank/DDBJ whole genome shotgun (WGS) entry which is preliminary data.</text>
</comment>
<dbReference type="EMBL" id="JABXJJ020000014">
    <property type="protein sequence ID" value="MDI5970222.1"/>
    <property type="molecule type" value="Genomic_DNA"/>
</dbReference>
<accession>A0AA90H949</accession>
<name>A0AA90H949_9ACTN</name>
<evidence type="ECO:0000313" key="1">
    <source>
        <dbReference type="EMBL" id="MDI5970222.1"/>
    </source>
</evidence>
<reference evidence="1" key="1">
    <citation type="submission" date="2023-05" db="EMBL/GenBank/DDBJ databases">
        <title>Streptantibioticus silvisoli sp. nov., acidotolerant actinomycetes 1 from pine litter.</title>
        <authorList>
            <person name="Swiecimska M."/>
            <person name="Golinska P."/>
            <person name="Sangal V."/>
            <person name="Wachnowicz B."/>
            <person name="Goodfellow M."/>
        </authorList>
    </citation>
    <scope>NUCLEOTIDE SEQUENCE</scope>
    <source>
        <strain evidence="1">SL13</strain>
    </source>
</reference>
<gene>
    <name evidence="1" type="ORF">POF50_012865</name>
</gene>
<sequence length="74" mass="7917">MDAAEQLRVVIEPPTPGGGRRVRVGREILGLAHGPADVLEFCRRTGLDPDALDLTGDLFVWHGGGPEVWPGETS</sequence>
<organism evidence="1">
    <name type="scientific">Streptantibioticus silvisoli</name>
    <dbReference type="NCBI Taxonomy" id="2705255"/>
    <lineage>
        <taxon>Bacteria</taxon>
        <taxon>Bacillati</taxon>
        <taxon>Actinomycetota</taxon>
        <taxon>Actinomycetes</taxon>
        <taxon>Kitasatosporales</taxon>
        <taxon>Streptomycetaceae</taxon>
        <taxon>Streptantibioticus</taxon>
    </lineage>
</organism>
<dbReference type="AlphaFoldDB" id="A0AA90H949"/>